<evidence type="ECO:0000313" key="2">
    <source>
        <dbReference type="EMBL" id="CCB89377.1"/>
    </source>
</evidence>
<keyword evidence="1" id="KW-1133">Transmembrane helix</keyword>
<dbReference type="EMBL" id="FR872582">
    <property type="protein sequence ID" value="CCB89377.1"/>
    <property type="molecule type" value="Genomic_DNA"/>
</dbReference>
<dbReference type="AlphaFoldDB" id="F8L962"/>
<evidence type="ECO:0000256" key="1">
    <source>
        <dbReference type="SAM" id="Phobius"/>
    </source>
</evidence>
<gene>
    <name evidence="2" type="ordered locus">SNE_A15000</name>
</gene>
<reference key="1">
    <citation type="journal article" date="2011" name="Mol. Biol. Evol.">
        <title>Unity in variety -- the pan-genome of the Chlamydiae.</title>
        <authorList>
            <person name="Collingro A."/>
            <person name="Tischler P."/>
            <person name="Weinmaier T."/>
            <person name="Penz T."/>
            <person name="Heinz E."/>
            <person name="Brunham R.C."/>
            <person name="Read T.D."/>
            <person name="Bavoil P.M."/>
            <person name="Sachse K."/>
            <person name="Kahane S."/>
            <person name="Friedman M.G."/>
            <person name="Rattei T."/>
            <person name="Myers G.S.A."/>
            <person name="Horn M."/>
        </authorList>
    </citation>
    <scope>NUCLEOTIDE SEQUENCE</scope>
    <source>
        <strain>Z</strain>
    </source>
</reference>
<keyword evidence="1" id="KW-0472">Membrane</keyword>
<name>F8L962_SIMNZ</name>
<evidence type="ECO:0000313" key="3">
    <source>
        <dbReference type="Proteomes" id="UP000000496"/>
    </source>
</evidence>
<keyword evidence="1" id="KW-0812">Transmembrane</keyword>
<sequence>MNFIKKNFIAKINNLSFGFFHPFSGIFLFLPNLFALKRTIGPLLRQKAREFKRIL</sequence>
<proteinExistence type="predicted"/>
<reference evidence="2 3" key="2">
    <citation type="journal article" date="2011" name="Mol. Biol. Evol.">
        <title>Unity in variety--the pan-genome of the Chlamydiae.</title>
        <authorList>
            <person name="Collingro A."/>
            <person name="Tischler P."/>
            <person name="Weinmaier T."/>
            <person name="Penz T."/>
            <person name="Heinz E."/>
            <person name="Brunham R.C."/>
            <person name="Read T.D."/>
            <person name="Bavoil P.M."/>
            <person name="Sachse K."/>
            <person name="Kahane S."/>
            <person name="Friedman M.G."/>
            <person name="Rattei T."/>
            <person name="Myers G.S."/>
            <person name="Horn M."/>
        </authorList>
    </citation>
    <scope>NUCLEOTIDE SEQUENCE [LARGE SCALE GENOMIC DNA]</scope>
    <source>
        <strain evidence="3">ATCC VR-1471 / Z</strain>
    </source>
</reference>
<dbReference type="Proteomes" id="UP000000496">
    <property type="component" value="Chromosome gsn.131"/>
</dbReference>
<organism evidence="2 3">
    <name type="scientific">Simkania negevensis (strain ATCC VR-1471 / DSM 27360 / Z)</name>
    <dbReference type="NCBI Taxonomy" id="331113"/>
    <lineage>
        <taxon>Bacteria</taxon>
        <taxon>Pseudomonadati</taxon>
        <taxon>Chlamydiota</taxon>
        <taxon>Chlamydiia</taxon>
        <taxon>Parachlamydiales</taxon>
        <taxon>Simkaniaceae</taxon>
        <taxon>Simkania</taxon>
    </lineage>
</organism>
<dbReference type="KEGG" id="sng:SNE_A15000"/>
<accession>F8L962</accession>
<dbReference type="HOGENOM" id="CLU_3029981_0_0_0"/>
<dbReference type="STRING" id="331113.SNE_A15000"/>
<feature type="transmembrane region" description="Helical" evidence="1">
    <location>
        <begin position="15"/>
        <end position="36"/>
    </location>
</feature>
<keyword evidence="3" id="KW-1185">Reference proteome</keyword>
<protein>
    <submittedName>
        <fullName evidence="2">Uncharacterized protein</fullName>
    </submittedName>
</protein>